<evidence type="ECO:0000313" key="1">
    <source>
        <dbReference type="EMBL" id="OWQ97354.1"/>
    </source>
</evidence>
<dbReference type="AlphaFoldDB" id="A0A246JWB7"/>
<protein>
    <submittedName>
        <fullName evidence="1">Uncharacterized protein</fullName>
    </submittedName>
</protein>
<comment type="caution">
    <text evidence="1">The sequence shown here is derived from an EMBL/GenBank/DDBJ whole genome shotgun (WGS) entry which is preliminary data.</text>
</comment>
<dbReference type="OrthoDB" id="5984161at2"/>
<evidence type="ECO:0000313" key="2">
    <source>
        <dbReference type="Proteomes" id="UP000197361"/>
    </source>
</evidence>
<dbReference type="EMBL" id="NISK01000002">
    <property type="protein sequence ID" value="OWQ97354.1"/>
    <property type="molecule type" value="Genomic_DNA"/>
</dbReference>
<accession>A0A246JWB7</accession>
<gene>
    <name evidence="1" type="ORF">CDQ92_09970</name>
</gene>
<reference evidence="1 2" key="1">
    <citation type="journal article" date="2010" name="Int. J. Syst. Evol. Microbiol.">
        <title>Sphingopyxis bauzanensis sp. nov., a psychrophilic bacterium isolated from soil.</title>
        <authorList>
            <person name="Zhang D.C."/>
            <person name="Liu H.C."/>
            <person name="Xin Y.H."/>
            <person name="Zhou Y.G."/>
            <person name="Schinner F."/>
            <person name="Margesin R."/>
        </authorList>
    </citation>
    <scope>NUCLEOTIDE SEQUENCE [LARGE SCALE GENOMIC DNA]</scope>
    <source>
        <strain evidence="1 2">DSM 22271</strain>
    </source>
</reference>
<name>A0A246JWB7_9SPHN</name>
<proteinExistence type="predicted"/>
<dbReference type="RefSeq" id="WP_088441206.1">
    <property type="nucleotide sequence ID" value="NZ_BMMC01000001.1"/>
</dbReference>
<keyword evidence="2" id="KW-1185">Reference proteome</keyword>
<sequence length="65" mass="7077">MTDAARQIGVTGGTRLSYDKLVSLEQGNGGWRIRAAMTATYPDGARPIEIYCRATPSDIIQLDFS</sequence>
<dbReference type="Proteomes" id="UP000197361">
    <property type="component" value="Unassembled WGS sequence"/>
</dbReference>
<organism evidence="1 2">
    <name type="scientific">Sphingopyxis bauzanensis</name>
    <dbReference type="NCBI Taxonomy" id="651663"/>
    <lineage>
        <taxon>Bacteria</taxon>
        <taxon>Pseudomonadati</taxon>
        <taxon>Pseudomonadota</taxon>
        <taxon>Alphaproteobacteria</taxon>
        <taxon>Sphingomonadales</taxon>
        <taxon>Sphingomonadaceae</taxon>
        <taxon>Sphingopyxis</taxon>
    </lineage>
</organism>